<comment type="caution">
    <text evidence="12">Lacks conserved residue(s) required for the propagation of feature annotation.</text>
</comment>
<evidence type="ECO:0000256" key="11">
    <source>
        <dbReference type="ARBA" id="ARBA00023277"/>
    </source>
</evidence>
<comment type="similarity">
    <text evidence="1">Belongs to the carbohydrate kinase pfkB family.</text>
</comment>
<accession>U5DNW6</accession>
<dbReference type="Pfam" id="PF00294">
    <property type="entry name" value="PfkB"/>
    <property type="match status" value="1"/>
</dbReference>
<keyword evidence="6 12" id="KW-0547">Nucleotide-binding</keyword>
<evidence type="ECO:0000256" key="3">
    <source>
        <dbReference type="ARBA" id="ARBA00016943"/>
    </source>
</evidence>
<feature type="binding site" evidence="12">
    <location>
        <position position="248"/>
    </location>
    <ligand>
        <name>K(+)</name>
        <dbReference type="ChEBI" id="CHEBI:29103"/>
    </ligand>
</feature>
<evidence type="ECO:0000313" key="15">
    <source>
        <dbReference type="Proteomes" id="UP000016960"/>
    </source>
</evidence>
<keyword evidence="8 12" id="KW-0067">ATP-binding</keyword>
<dbReference type="AlphaFoldDB" id="U5DNW6"/>
<feature type="binding site" evidence="12">
    <location>
        <begin position="13"/>
        <end position="15"/>
    </location>
    <ligand>
        <name>substrate</name>
    </ligand>
</feature>
<keyword evidence="5 12" id="KW-0479">Metal-binding</keyword>
<keyword evidence="7 12" id="KW-0418">Kinase</keyword>
<keyword evidence="15" id="KW-1185">Reference proteome</keyword>
<dbReference type="PANTHER" id="PTHR10584">
    <property type="entry name" value="SUGAR KINASE"/>
    <property type="match status" value="1"/>
</dbReference>
<keyword evidence="4 12" id="KW-0808">Transferase</keyword>
<dbReference type="GO" id="GO:0019303">
    <property type="term" value="P:D-ribose catabolic process"/>
    <property type="evidence" value="ECO:0007669"/>
    <property type="project" value="UniProtKB-UniRule"/>
</dbReference>
<dbReference type="PROSITE" id="PS00584">
    <property type="entry name" value="PFKB_KINASES_2"/>
    <property type="match status" value="1"/>
</dbReference>
<dbReference type="PATRIC" id="fig|582515.4.peg.2215"/>
<dbReference type="GO" id="GO:0004747">
    <property type="term" value="F:ribokinase activity"/>
    <property type="evidence" value="ECO:0007669"/>
    <property type="project" value="UniProtKB-UniRule"/>
</dbReference>
<feature type="binding site" evidence="12">
    <location>
        <position position="293"/>
    </location>
    <ligand>
        <name>K(+)</name>
        <dbReference type="ChEBI" id="CHEBI:29103"/>
    </ligand>
</feature>
<evidence type="ECO:0000313" key="14">
    <source>
        <dbReference type="EMBL" id="ERN41400.1"/>
    </source>
</evidence>
<dbReference type="STRING" id="582515.KR51_00019690"/>
<comment type="caution">
    <text evidence="14">The sequence shown here is derived from an EMBL/GenBank/DDBJ whole genome shotgun (WGS) entry which is preliminary data.</text>
</comment>
<dbReference type="InterPro" id="IPR011877">
    <property type="entry name" value="Ribokinase"/>
</dbReference>
<evidence type="ECO:0000256" key="5">
    <source>
        <dbReference type="ARBA" id="ARBA00022723"/>
    </source>
</evidence>
<evidence type="ECO:0000259" key="13">
    <source>
        <dbReference type="Pfam" id="PF00294"/>
    </source>
</evidence>
<evidence type="ECO:0000256" key="10">
    <source>
        <dbReference type="ARBA" id="ARBA00022958"/>
    </source>
</evidence>
<comment type="pathway">
    <text evidence="12">Carbohydrate metabolism; D-ribose degradation; D-ribose 5-phosphate from beta-D-ribopyranose: step 2/2.</text>
</comment>
<keyword evidence="12" id="KW-0963">Cytoplasm</keyword>
<gene>
    <name evidence="12" type="primary">rbsK</name>
    <name evidence="14" type="ORF">KR51_00019690</name>
</gene>
<feature type="binding site" evidence="12">
    <location>
        <position position="284"/>
    </location>
    <ligand>
        <name>K(+)</name>
        <dbReference type="ChEBI" id="CHEBI:29103"/>
    </ligand>
</feature>
<comment type="similarity">
    <text evidence="12">Belongs to the carbohydrate kinase PfkB family. Ribokinase subfamily.</text>
</comment>
<dbReference type="FunCoup" id="U5DNW6">
    <property type="interactions" value="377"/>
</dbReference>
<dbReference type="GO" id="GO:0005737">
    <property type="term" value="C:cytoplasm"/>
    <property type="evidence" value="ECO:0007669"/>
    <property type="project" value="UniProtKB-SubCell"/>
</dbReference>
<feature type="domain" description="Carbohydrate kinase PfkB" evidence="13">
    <location>
        <begin position="5"/>
        <end position="296"/>
    </location>
</feature>
<dbReference type="RefSeq" id="WP_022606930.1">
    <property type="nucleotide sequence ID" value="NZ_ASSJ01000049.1"/>
</dbReference>
<dbReference type="eggNOG" id="COG0524">
    <property type="taxonomic scope" value="Bacteria"/>
</dbReference>
<feature type="binding site" evidence="12">
    <location>
        <position position="186"/>
    </location>
    <ligand>
        <name>ATP</name>
        <dbReference type="ChEBI" id="CHEBI:30616"/>
    </ligand>
</feature>
<comment type="function">
    <text evidence="12">Catalyzes the phosphorylation of ribose at O-5 in a reaction requiring ATP and magnesium. The resulting D-ribose-5-phosphate can then be used either for sythesis of nucleotides, histidine, and tryptophan, or as a component of the pentose phosphate pathway.</text>
</comment>
<dbReference type="InterPro" id="IPR002139">
    <property type="entry name" value="Ribo/fructo_kinase"/>
</dbReference>
<sequence length="318" mass="32071">MNSPHVVVFGSLNADLVMSVPHLPQSGETLLAGSFTTVPGGKGANQAAALARLNVPTTLVGRVGDDDFGRMLQASLKHVGADTSGVAVDPDAPTGLASIAVATGGENHIIVVPGANNRLDASDIARLRSFLDGAAMLLLQLEVPLSAAIAAAQSACDLGVPVLLDPAPARALPPELYAAVDAISPNATEAEVLVGFAVTDSATAARAADVLLQRGVGLTLMTLGEQGVYCATAREAFFAPAFPIAGVDTVAAGDAFNGAYAAARFHGLDLQRAVTWGQAAGAIAASRPGSQSSLPTADELRSFLSDRGISFGVLAGIE</sequence>
<feature type="binding site" evidence="12">
    <location>
        <position position="250"/>
    </location>
    <ligand>
        <name>K(+)</name>
        <dbReference type="ChEBI" id="CHEBI:29103"/>
    </ligand>
</feature>
<dbReference type="UniPathway" id="UPA00916">
    <property type="reaction ID" value="UER00889"/>
</dbReference>
<evidence type="ECO:0000256" key="12">
    <source>
        <dbReference type="HAMAP-Rule" id="MF_01987"/>
    </source>
</evidence>
<dbReference type="GO" id="GO:0005524">
    <property type="term" value="F:ATP binding"/>
    <property type="evidence" value="ECO:0007669"/>
    <property type="project" value="UniProtKB-UniRule"/>
</dbReference>
<comment type="subcellular location">
    <subcellularLocation>
        <location evidence="12">Cytoplasm</location>
    </subcellularLocation>
</comment>
<evidence type="ECO:0000256" key="1">
    <source>
        <dbReference type="ARBA" id="ARBA00005380"/>
    </source>
</evidence>
<evidence type="ECO:0000256" key="2">
    <source>
        <dbReference type="ARBA" id="ARBA00012035"/>
    </source>
</evidence>
<name>U5DNW6_9CHRO</name>
<dbReference type="Proteomes" id="UP000016960">
    <property type="component" value="Unassembled WGS sequence"/>
</dbReference>
<feature type="binding site" evidence="12">
    <location>
        <position position="287"/>
    </location>
    <ligand>
        <name>K(+)</name>
        <dbReference type="ChEBI" id="CHEBI:29103"/>
    </ligand>
</feature>
<feature type="active site" description="Proton acceptor" evidence="12">
    <location>
        <position position="254"/>
    </location>
</feature>
<dbReference type="InParanoid" id="U5DNW6"/>
<evidence type="ECO:0000256" key="9">
    <source>
        <dbReference type="ARBA" id="ARBA00022842"/>
    </source>
</evidence>
<feature type="binding site" evidence="12">
    <location>
        <begin position="222"/>
        <end position="227"/>
    </location>
    <ligand>
        <name>ATP</name>
        <dbReference type="ChEBI" id="CHEBI:30616"/>
    </ligand>
</feature>
<evidence type="ECO:0000256" key="7">
    <source>
        <dbReference type="ARBA" id="ARBA00022777"/>
    </source>
</evidence>
<dbReference type="InterPro" id="IPR002173">
    <property type="entry name" value="Carboh/pur_kinase_PfkB_CS"/>
</dbReference>
<dbReference type="HAMAP" id="MF_01987">
    <property type="entry name" value="Ribokinase"/>
    <property type="match status" value="1"/>
</dbReference>
<feature type="binding site" evidence="12">
    <location>
        <begin position="253"/>
        <end position="254"/>
    </location>
    <ligand>
        <name>ATP</name>
        <dbReference type="ChEBI" id="CHEBI:30616"/>
    </ligand>
</feature>
<feature type="binding site" evidence="12">
    <location>
        <position position="254"/>
    </location>
    <ligand>
        <name>substrate</name>
    </ligand>
</feature>
<dbReference type="InterPro" id="IPR011611">
    <property type="entry name" value="PfkB_dom"/>
</dbReference>
<dbReference type="EC" id="2.7.1.15" evidence="2 12"/>
<comment type="activity regulation">
    <text evidence="12">Activated by a monovalent cation that binds near, but not in, the active site. The most likely occupant of the site in vivo is potassium. Ion binding induces a conformational change that may alter substrate affinity.</text>
</comment>
<dbReference type="InterPro" id="IPR029056">
    <property type="entry name" value="Ribokinase-like"/>
</dbReference>
<dbReference type="PRINTS" id="PR00990">
    <property type="entry name" value="RIBOKINASE"/>
</dbReference>
<evidence type="ECO:0000256" key="8">
    <source>
        <dbReference type="ARBA" id="ARBA00022840"/>
    </source>
</evidence>
<comment type="cofactor">
    <cofactor evidence="12">
        <name>Mg(2+)</name>
        <dbReference type="ChEBI" id="CHEBI:18420"/>
    </cofactor>
    <text evidence="12">Requires a divalent cation, most likely magnesium in vivo, as an electrophilic catalyst to aid phosphoryl group transfer. It is the chelate of the metal and the nucleotide that is the actual substrate.</text>
</comment>
<dbReference type="NCBIfam" id="TIGR02152">
    <property type="entry name" value="D_ribokin_bact"/>
    <property type="match status" value="1"/>
</dbReference>
<reference evidence="14 15" key="1">
    <citation type="submission" date="2013-05" db="EMBL/GenBank/DDBJ databases">
        <title>Draft genome sequence of Rubidibacter lacunae KORDI 51-2.</title>
        <authorList>
            <person name="Choi D.H."/>
            <person name="Noh J.H."/>
            <person name="Kwon K.-K."/>
            <person name="Lee J.-H."/>
            <person name="Ryu J.-Y."/>
        </authorList>
    </citation>
    <scope>NUCLEOTIDE SEQUENCE [LARGE SCALE GENOMIC DNA]</scope>
    <source>
        <strain evidence="14 15">KORDI 51-2</strain>
    </source>
</reference>
<dbReference type="SUPFAM" id="SSF53613">
    <property type="entry name" value="Ribokinase-like"/>
    <property type="match status" value="1"/>
</dbReference>
<feature type="binding site" evidence="12">
    <location>
        <position position="289"/>
    </location>
    <ligand>
        <name>K(+)</name>
        <dbReference type="ChEBI" id="CHEBI:29103"/>
    </ligand>
</feature>
<dbReference type="OrthoDB" id="9775849at2"/>
<dbReference type="GO" id="GO:0046872">
    <property type="term" value="F:metal ion binding"/>
    <property type="evidence" value="ECO:0007669"/>
    <property type="project" value="UniProtKB-KW"/>
</dbReference>
<keyword evidence="10 12" id="KW-0630">Potassium</keyword>
<protein>
    <recommendedName>
        <fullName evidence="3 12">Ribokinase</fullName>
        <shortName evidence="12">RK</shortName>
        <ecNumber evidence="2 12">2.7.1.15</ecNumber>
    </recommendedName>
</protein>
<evidence type="ECO:0000256" key="6">
    <source>
        <dbReference type="ARBA" id="ARBA00022741"/>
    </source>
</evidence>
<dbReference type="CDD" id="cd01174">
    <property type="entry name" value="ribokinase"/>
    <property type="match status" value="1"/>
</dbReference>
<keyword evidence="9 12" id="KW-0460">Magnesium</keyword>
<dbReference type="PANTHER" id="PTHR10584:SF166">
    <property type="entry name" value="RIBOKINASE"/>
    <property type="match status" value="1"/>
</dbReference>
<organism evidence="14 15">
    <name type="scientific">Rubidibacter lacunae KORDI 51-2</name>
    <dbReference type="NCBI Taxonomy" id="582515"/>
    <lineage>
        <taxon>Bacteria</taxon>
        <taxon>Bacillati</taxon>
        <taxon>Cyanobacteriota</taxon>
        <taxon>Cyanophyceae</taxon>
        <taxon>Oscillatoriophycideae</taxon>
        <taxon>Chroococcales</taxon>
        <taxon>Aphanothecaceae</taxon>
        <taxon>Rubidibacter</taxon>
    </lineage>
</organism>
<keyword evidence="11 12" id="KW-0119">Carbohydrate metabolism</keyword>
<comment type="subunit">
    <text evidence="12">Homodimer.</text>
</comment>
<comment type="catalytic activity">
    <reaction evidence="12">
        <text>D-ribose + ATP = D-ribose 5-phosphate + ADP + H(+)</text>
        <dbReference type="Rhea" id="RHEA:13697"/>
        <dbReference type="ChEBI" id="CHEBI:15378"/>
        <dbReference type="ChEBI" id="CHEBI:30616"/>
        <dbReference type="ChEBI" id="CHEBI:47013"/>
        <dbReference type="ChEBI" id="CHEBI:78346"/>
        <dbReference type="ChEBI" id="CHEBI:456216"/>
        <dbReference type="EC" id="2.7.1.15"/>
    </reaction>
</comment>
<feature type="binding site" evidence="12">
    <location>
        <begin position="41"/>
        <end position="45"/>
    </location>
    <ligand>
        <name>substrate</name>
    </ligand>
</feature>
<evidence type="ECO:0000256" key="4">
    <source>
        <dbReference type="ARBA" id="ARBA00022679"/>
    </source>
</evidence>
<dbReference type="EMBL" id="ASSJ01000049">
    <property type="protein sequence ID" value="ERN41400.1"/>
    <property type="molecule type" value="Genomic_DNA"/>
</dbReference>
<proteinExistence type="inferred from homology"/>
<feature type="binding site" evidence="12">
    <location>
        <position position="142"/>
    </location>
    <ligand>
        <name>substrate</name>
    </ligand>
</feature>
<dbReference type="Gene3D" id="3.40.1190.20">
    <property type="match status" value="1"/>
</dbReference>